<dbReference type="PRINTS" id="PR00368">
    <property type="entry name" value="FADPNR"/>
</dbReference>
<evidence type="ECO:0000256" key="1">
    <source>
        <dbReference type="ARBA" id="ARBA00001974"/>
    </source>
</evidence>
<dbReference type="InterPro" id="IPR004099">
    <property type="entry name" value="Pyr_nucl-diS_OxRdtase_dimer"/>
</dbReference>
<dbReference type="SUPFAM" id="SSF55424">
    <property type="entry name" value="FAD/NAD-linked reductases, dimerisation (C-terminal) domain"/>
    <property type="match status" value="1"/>
</dbReference>
<dbReference type="PANTHER" id="PTHR22912:SF151">
    <property type="entry name" value="DIHYDROLIPOYL DEHYDROGENASE, MITOCHONDRIAL"/>
    <property type="match status" value="1"/>
</dbReference>
<dbReference type="SUPFAM" id="SSF51905">
    <property type="entry name" value="FAD/NAD(P)-binding domain"/>
    <property type="match status" value="1"/>
</dbReference>
<dbReference type="Pfam" id="PF07992">
    <property type="entry name" value="Pyr_redox_2"/>
    <property type="match status" value="1"/>
</dbReference>
<dbReference type="Gene3D" id="3.30.390.30">
    <property type="match status" value="1"/>
</dbReference>
<keyword evidence="5" id="KW-0520">NAD</keyword>
<evidence type="ECO:0000256" key="2">
    <source>
        <dbReference type="ARBA" id="ARBA00007532"/>
    </source>
</evidence>
<dbReference type="Proteomes" id="UP001222800">
    <property type="component" value="Chromosome"/>
</dbReference>
<feature type="domain" description="FAD/NAD(P)-binding" evidence="7">
    <location>
        <begin position="3"/>
        <end position="313"/>
    </location>
</feature>
<feature type="domain" description="Pyridine nucleotide-disulphide oxidoreductase dimerisation" evidence="6">
    <location>
        <begin position="334"/>
        <end position="433"/>
    </location>
</feature>
<sequence>MRYDAVVIGSGAAGIYFSLSCANKGKKVAIIEKDELGGTAFATGCLPVKRFMDKIKDMKKAEVLQKQGLININNDKELLYKACKSSMDNIENFIIDKLDSEYIDVYRGCASIQSKNTVKVNEDILNTDNIIIASGTNACSLKGSCEIDEDIIMSHKGIINMKDLCDELTIIGGNVEGIEFASLFSELGVKVTVIERESEILSGNDFDLIDNIKERLVSNNVNFMLDEEVVSIEKNEEMAYIKLKSGKKIETSKVLVTGIRKPNTPIGASEIGVTTEGGYVKVDNNLRTSVDNIYAIGDINGLHGMAHIAIQQGILLVDYIYEGKNISFDYNSLPRCIFTINELAGAGLQESQLSNCSVDKIYFNETFRGFDSDNDGFIKIITKDHYIKGVWINSIDAGSLIGNIGIWIDKNISIDDIKRSLFINPTLSESLIELAVRGVK</sequence>
<dbReference type="PROSITE" id="PS51257">
    <property type="entry name" value="PROKAR_LIPOPROTEIN"/>
    <property type="match status" value="1"/>
</dbReference>
<dbReference type="InterPro" id="IPR016156">
    <property type="entry name" value="FAD/NAD-linked_Rdtase_dimer_sf"/>
</dbReference>
<evidence type="ECO:0000259" key="7">
    <source>
        <dbReference type="Pfam" id="PF07992"/>
    </source>
</evidence>
<proteinExistence type="inferred from homology"/>
<evidence type="ECO:0000313" key="8">
    <source>
        <dbReference type="EMBL" id="WFD09359.1"/>
    </source>
</evidence>
<accession>A0ABY8EC47</accession>
<comment type="similarity">
    <text evidence="2">Belongs to the class-I pyridine nucleotide-disulfide oxidoreductase family.</text>
</comment>
<keyword evidence="4" id="KW-0274">FAD</keyword>
<evidence type="ECO:0000313" key="9">
    <source>
        <dbReference type="Proteomes" id="UP001222800"/>
    </source>
</evidence>
<organism evidence="8 9">
    <name type="scientific">Tepidibacter hydrothermalis</name>
    <dbReference type="NCBI Taxonomy" id="3036126"/>
    <lineage>
        <taxon>Bacteria</taxon>
        <taxon>Bacillati</taxon>
        <taxon>Bacillota</taxon>
        <taxon>Clostridia</taxon>
        <taxon>Peptostreptococcales</taxon>
        <taxon>Peptostreptococcaceae</taxon>
        <taxon>Tepidibacter</taxon>
    </lineage>
</organism>
<keyword evidence="9" id="KW-1185">Reference proteome</keyword>
<dbReference type="InterPro" id="IPR050151">
    <property type="entry name" value="Class-I_Pyr_Nuc-Dis_Oxidored"/>
</dbReference>
<name>A0ABY8EC47_9FIRM</name>
<protein>
    <submittedName>
        <fullName evidence="8">NAD(P)/FAD-dependent oxidoreductase</fullName>
    </submittedName>
</protein>
<keyword evidence="3" id="KW-0285">Flavoprotein</keyword>
<dbReference type="PANTHER" id="PTHR22912">
    <property type="entry name" value="DISULFIDE OXIDOREDUCTASE"/>
    <property type="match status" value="1"/>
</dbReference>
<evidence type="ECO:0000256" key="4">
    <source>
        <dbReference type="ARBA" id="ARBA00022827"/>
    </source>
</evidence>
<dbReference type="Gene3D" id="3.50.50.60">
    <property type="entry name" value="FAD/NAD(P)-binding domain"/>
    <property type="match status" value="2"/>
</dbReference>
<dbReference type="InterPro" id="IPR036188">
    <property type="entry name" value="FAD/NAD-bd_sf"/>
</dbReference>
<dbReference type="PRINTS" id="PR00411">
    <property type="entry name" value="PNDRDTASEI"/>
</dbReference>
<comment type="cofactor">
    <cofactor evidence="1">
        <name>FAD</name>
        <dbReference type="ChEBI" id="CHEBI:57692"/>
    </cofactor>
</comment>
<evidence type="ECO:0000256" key="3">
    <source>
        <dbReference type="ARBA" id="ARBA00022630"/>
    </source>
</evidence>
<dbReference type="InterPro" id="IPR023753">
    <property type="entry name" value="FAD/NAD-binding_dom"/>
</dbReference>
<dbReference type="Pfam" id="PF02852">
    <property type="entry name" value="Pyr_redox_dim"/>
    <property type="match status" value="1"/>
</dbReference>
<evidence type="ECO:0000259" key="6">
    <source>
        <dbReference type="Pfam" id="PF02852"/>
    </source>
</evidence>
<dbReference type="RefSeq" id="WP_277731284.1">
    <property type="nucleotide sequence ID" value="NZ_CP120733.1"/>
</dbReference>
<reference evidence="8 9" key="1">
    <citation type="submission" date="2023-03" db="EMBL/GenBank/DDBJ databases">
        <title>Complete genome sequence of Tepidibacter sp. SWIR-1, isolated from a deep-sea hydrothermal vent.</title>
        <authorList>
            <person name="Li X."/>
        </authorList>
    </citation>
    <scope>NUCLEOTIDE SEQUENCE [LARGE SCALE GENOMIC DNA]</scope>
    <source>
        <strain evidence="8 9">SWIR-1</strain>
    </source>
</reference>
<evidence type="ECO:0000256" key="5">
    <source>
        <dbReference type="ARBA" id="ARBA00023027"/>
    </source>
</evidence>
<dbReference type="EMBL" id="CP120733">
    <property type="protein sequence ID" value="WFD09359.1"/>
    <property type="molecule type" value="Genomic_DNA"/>
</dbReference>
<gene>
    <name evidence="8" type="ORF">P4S50_13300</name>
</gene>